<dbReference type="Gene3D" id="1.20.1250.20">
    <property type="entry name" value="MFS general substrate transporter like domains"/>
    <property type="match status" value="2"/>
</dbReference>
<evidence type="ECO:0000256" key="11">
    <source>
        <dbReference type="SAM" id="MobiDB-lite"/>
    </source>
</evidence>
<reference evidence="14" key="1">
    <citation type="submission" date="2015-08" db="UniProtKB">
        <authorList>
            <consortium name="WormBaseParasite"/>
        </authorList>
    </citation>
    <scope>IDENTIFICATION</scope>
</reference>
<dbReference type="InterPro" id="IPR018456">
    <property type="entry name" value="PTR2_symporter_CS"/>
</dbReference>
<feature type="transmembrane region" description="Helical" evidence="12">
    <location>
        <begin position="946"/>
        <end position="963"/>
    </location>
</feature>
<keyword evidence="8 12" id="KW-0472">Membrane</keyword>
<evidence type="ECO:0000256" key="4">
    <source>
        <dbReference type="ARBA" id="ARBA00022692"/>
    </source>
</evidence>
<name>A0A0K0EM89_STRER</name>
<dbReference type="FunFam" id="1.20.1250.20:FF:000049">
    <property type="entry name" value="Solute carrier family 15 member 2"/>
    <property type="match status" value="1"/>
</dbReference>
<evidence type="ECO:0000256" key="8">
    <source>
        <dbReference type="ARBA" id="ARBA00023136"/>
    </source>
</evidence>
<feature type="transmembrane region" description="Helical" evidence="12">
    <location>
        <begin position="324"/>
        <end position="341"/>
    </location>
</feature>
<dbReference type="InterPro" id="IPR004768">
    <property type="entry name" value="Oligopep_transport"/>
</dbReference>
<feature type="compositionally biased region" description="Polar residues" evidence="11">
    <location>
        <begin position="913"/>
        <end position="924"/>
    </location>
</feature>
<dbReference type="AlphaFoldDB" id="A0A0K0EM89"/>
<dbReference type="GO" id="GO:0016020">
    <property type="term" value="C:membrane"/>
    <property type="evidence" value="ECO:0007669"/>
    <property type="project" value="UniProtKB-SubCell"/>
</dbReference>
<dbReference type="InterPro" id="IPR000109">
    <property type="entry name" value="POT_fam"/>
</dbReference>
<feature type="region of interest" description="Disordered" evidence="11">
    <location>
        <begin position="1"/>
        <end position="31"/>
    </location>
</feature>
<evidence type="ECO:0000256" key="2">
    <source>
        <dbReference type="ARBA" id="ARBA00005982"/>
    </source>
</evidence>
<feature type="transmembrane region" description="Helical" evidence="12">
    <location>
        <begin position="706"/>
        <end position="726"/>
    </location>
</feature>
<dbReference type="PROSITE" id="PS01022">
    <property type="entry name" value="PTR2_1"/>
    <property type="match status" value="1"/>
</dbReference>
<accession>A0A0K0EM89</accession>
<dbReference type="InterPro" id="IPR036259">
    <property type="entry name" value="MFS_trans_sf"/>
</dbReference>
<feature type="transmembrane region" description="Helical" evidence="12">
    <location>
        <begin position="121"/>
        <end position="141"/>
    </location>
</feature>
<sequence>MIKRASISPTIDSFPISKHSDSNKDDNEDNQSVPLSPIYTSWSDIFKHWPLTTFCIVSNEFCERFSYYGMRTVLTLYLLNILKMSYDTSTIFFNGFTVLCYFTPLLGSILADGYIGKFRTIFFVSILYTIGQVVLAVSSVFNSQSSLHPWLDYLGLIIIGFGTGGIKPCVNSFGGEQFEQHQERMLSLFFSMFYFSINAGSMISTFISPIFRSLPCLGQDTCFPLAFGVPAALMIVATVVFMAGSFKYKKPKVKNNVFGEVWNVVKNALKNKFKKSSGKKDHWLDHYLTTHRCSSDEKCLKLQSEKKDSSLCQKCEFVDDIKQLFRLAIMFLPVPIFWALYDQQGSIWLIQSIQMDCRVGSILVLPDQMQTLNAVLILIFIPLFQVVVYPAIELCFKMTPLRKMVLGGVLATLAFVVSGIIQFEVNKTLPVLPKDNQAFVNFFNSLENCNISISPVDKSISQNSSGILQPYPSNGSLNYISSQFIIPSGSFHFKIDSSGSGCSKNIPLSFKGNFESKSVNYIVINKNGAYQQKVDPSKPTEGEGEFSLSIDIALNENYTTPNTTNLALCKLNVDNFDPKYPCDPNQSGSDFYYWERNYNQNTDDMVARPYQSSSPQSIVASSYVYKPVKPGKWGLYYMYNQPKDISHQTYSKKEVKVEATNITFFIHAQGGVYNLIVTGDKKKPEGRIYQFVKDNTVNILWQVPQYIIITAAEICFSVTGLEFAYSQAAPSMKALVQAMWLLTTAIGDTIIVAVAAAHLFDDLAIEFLAYGGLMLVVIIIFAFMSQFYYEYKNYGEDESSSGSDEVFIKHNWTMDINDGNEIKNHDISKVKLDSFNILSKMESTCKESINDNMYMKGSSSMSLSLNNSELEKKNIDEFGDNLSKNIINESLFEYSKLLSNIDNKNEQERSCDDVQSTENSSTSDSCRENKDHLVGKKFLAWKKKNIIMLMSTLIVIILKYLFYNFSLQAHSLISYRKQLTGSLFSNTSWIVDYSDGNGASIDKLLSQSEIAIIYYYAPWSKHSLINKKAYSNIGKLFENYENIKFYAVNCFESKGECRKSFKLYNFPIVTAHLKSRKYIQFLNDFNEVNLFKWLNHLLHPINRINDKEQLENYIEKYNSLVLGYFPIRSTSFYTEFIFRSYKESERENFVENNKFLITTNNSLINLIAGVNINTGVVFHFSKNFLNNSISKSTYLESVSSKEIMFNEWIEEKIKNIETPVRWINLGNPSYPIKNNEFYSIVNNSDVVVHFTNRNPFKWKDTPSIYKFKKIAVKYHNSCFKKIKTFTKNVDTNDYESMCKMNGLDKLQFDSCCIELKSEKNFCLNTSNNTYYKKNLEFCKKIMTFYSLEETKKMCCQLSGSLIKRQIEKSLNNEMICKYMDSHVHNFKKYYRKKYLLENDTIQCYKNESLQFYLAPIKYLEYMKEIWNIPKFYTDEFTILISKANDAIYYDKSFKFGSKTFVKMLQNYRTKEKIDILTKKETKTQKLTNNNNVKDIVSKLSMNEFLKVIKFTNIQSNEADRVILLSGGSSNGPSMAIMHIFHQLANYFLPFNKLIKFNIVDLTEIDVPYTMKTERIPALYFQSSKNLEQSSYYPKELPFTFPNIFAFIISRCQIELKWRIAITLCTKECLSKNKIELDKYNNKISDFIQKSQILQNNYNTEELNKVIEVKKMQKKLTTELSKFISELDEKYTLNFQQTILKWVLYNFKT</sequence>
<evidence type="ECO:0000256" key="10">
    <source>
        <dbReference type="RuleBase" id="RU003755"/>
    </source>
</evidence>
<keyword evidence="5" id="KW-0571">Peptide transport</keyword>
<dbReference type="GO" id="GO:0015031">
    <property type="term" value="P:protein transport"/>
    <property type="evidence" value="ECO:0007669"/>
    <property type="project" value="UniProtKB-KW"/>
</dbReference>
<feature type="transmembrane region" description="Helical" evidence="12">
    <location>
        <begin position="763"/>
        <end position="784"/>
    </location>
</feature>
<dbReference type="Pfam" id="PF00854">
    <property type="entry name" value="PTR2"/>
    <property type="match status" value="2"/>
</dbReference>
<proteinExistence type="inferred from homology"/>
<dbReference type="NCBIfam" id="TIGR00926">
    <property type="entry name" value="2A1704"/>
    <property type="match status" value="1"/>
</dbReference>
<keyword evidence="3 10" id="KW-0813">Transport</keyword>
<protein>
    <recommendedName>
        <fullName evidence="9">Oligopeptide transporter 1</fullName>
    </recommendedName>
</protein>
<dbReference type="WBParaSite" id="TCONS_00015305.p1">
    <property type="protein sequence ID" value="TCONS_00015305.p1"/>
    <property type="gene ID" value="XLOC_009466"/>
</dbReference>
<organism evidence="14">
    <name type="scientific">Strongyloides stercoralis</name>
    <name type="common">Threadworm</name>
    <dbReference type="NCBI Taxonomy" id="6248"/>
    <lineage>
        <taxon>Eukaryota</taxon>
        <taxon>Metazoa</taxon>
        <taxon>Ecdysozoa</taxon>
        <taxon>Nematoda</taxon>
        <taxon>Chromadorea</taxon>
        <taxon>Rhabditida</taxon>
        <taxon>Tylenchina</taxon>
        <taxon>Panagrolaimomorpha</taxon>
        <taxon>Strongyloidoidea</taxon>
        <taxon>Strongyloididae</taxon>
        <taxon>Strongyloides</taxon>
    </lineage>
</organism>
<evidence type="ECO:0000256" key="1">
    <source>
        <dbReference type="ARBA" id="ARBA00004141"/>
    </source>
</evidence>
<feature type="transmembrane region" description="Helical" evidence="12">
    <location>
        <begin position="223"/>
        <end position="244"/>
    </location>
</feature>
<comment type="subcellular location">
    <subcellularLocation>
        <location evidence="1 10">Membrane</location>
        <topology evidence="1 10">Multi-pass membrane protein</topology>
    </subcellularLocation>
</comment>
<dbReference type="PANTHER" id="PTHR11654">
    <property type="entry name" value="OLIGOPEPTIDE TRANSPORTER-RELATED"/>
    <property type="match status" value="1"/>
</dbReference>
<dbReference type="InterPro" id="IPR036249">
    <property type="entry name" value="Thioredoxin-like_sf"/>
</dbReference>
<feature type="region of interest" description="Disordered" evidence="11">
    <location>
        <begin position="908"/>
        <end position="928"/>
    </location>
</feature>
<comment type="similarity">
    <text evidence="2 10">Belongs to the major facilitator superfamily. Proton-dependent oligopeptide transporter (POT/PTR) (TC 2.A.17) family.</text>
</comment>
<feature type="transmembrane region" description="Helical" evidence="12">
    <location>
        <begin position="372"/>
        <end position="392"/>
    </location>
</feature>
<dbReference type="Gene3D" id="3.40.30.10">
    <property type="entry name" value="Glutaredoxin"/>
    <property type="match status" value="1"/>
</dbReference>
<keyword evidence="4 10" id="KW-0812">Transmembrane</keyword>
<keyword evidence="7 12" id="KW-1133">Transmembrane helix</keyword>
<keyword evidence="13" id="KW-1185">Reference proteome</keyword>
<evidence type="ECO:0000256" key="3">
    <source>
        <dbReference type="ARBA" id="ARBA00022448"/>
    </source>
</evidence>
<evidence type="ECO:0000256" key="12">
    <source>
        <dbReference type="SAM" id="Phobius"/>
    </source>
</evidence>
<keyword evidence="6" id="KW-0653">Protein transport</keyword>
<dbReference type="Proteomes" id="UP000035681">
    <property type="component" value="Unplaced"/>
</dbReference>
<feature type="transmembrane region" description="Helical" evidence="12">
    <location>
        <begin position="738"/>
        <end position="757"/>
    </location>
</feature>
<feature type="transmembrane region" description="Helical" evidence="12">
    <location>
        <begin position="404"/>
        <end position="423"/>
    </location>
</feature>
<dbReference type="SUPFAM" id="SSF52833">
    <property type="entry name" value="Thioredoxin-like"/>
    <property type="match status" value="1"/>
</dbReference>
<evidence type="ECO:0000313" key="14">
    <source>
        <dbReference type="WBParaSite" id="SSTP_0001057700.1"/>
    </source>
</evidence>
<evidence type="ECO:0000256" key="6">
    <source>
        <dbReference type="ARBA" id="ARBA00022927"/>
    </source>
</evidence>
<dbReference type="PROSITE" id="PS01023">
    <property type="entry name" value="PTR2_2"/>
    <property type="match status" value="1"/>
</dbReference>
<dbReference type="SUPFAM" id="SSF103473">
    <property type="entry name" value="MFS general substrate transporter"/>
    <property type="match status" value="1"/>
</dbReference>
<feature type="transmembrane region" description="Helical" evidence="12">
    <location>
        <begin position="153"/>
        <end position="174"/>
    </location>
</feature>
<feature type="transmembrane region" description="Helical" evidence="12">
    <location>
        <begin position="186"/>
        <end position="211"/>
    </location>
</feature>
<dbReference type="WBParaSite" id="SSTP_0001057700.1">
    <property type="protein sequence ID" value="SSTP_0001057700.1"/>
    <property type="gene ID" value="SSTP_0001057700"/>
</dbReference>
<evidence type="ECO:0000256" key="7">
    <source>
        <dbReference type="ARBA" id="ARBA00022989"/>
    </source>
</evidence>
<dbReference type="GO" id="GO:0035673">
    <property type="term" value="F:oligopeptide transmembrane transporter activity"/>
    <property type="evidence" value="ECO:0007669"/>
    <property type="project" value="InterPro"/>
</dbReference>
<evidence type="ECO:0000256" key="9">
    <source>
        <dbReference type="ARBA" id="ARBA00078114"/>
    </source>
</evidence>
<evidence type="ECO:0000313" key="13">
    <source>
        <dbReference type="Proteomes" id="UP000035681"/>
    </source>
</evidence>
<evidence type="ECO:0000256" key="5">
    <source>
        <dbReference type="ARBA" id="ARBA00022856"/>
    </source>
</evidence>
<feature type="transmembrane region" description="Helical" evidence="12">
    <location>
        <begin position="92"/>
        <end position="114"/>
    </location>
</feature>